<feature type="region of interest" description="Disordered" evidence="1">
    <location>
        <begin position="625"/>
        <end position="907"/>
    </location>
</feature>
<keyword evidence="2" id="KW-0472">Membrane</keyword>
<feature type="compositionally biased region" description="Polar residues" evidence="1">
    <location>
        <begin position="680"/>
        <end position="705"/>
    </location>
</feature>
<keyword evidence="2" id="KW-0812">Transmembrane</keyword>
<dbReference type="Proteomes" id="UP000232323">
    <property type="component" value="Unassembled WGS sequence"/>
</dbReference>
<comment type="caution">
    <text evidence="4">The sequence shown here is derived from an EMBL/GenBank/DDBJ whole genome shotgun (WGS) entry which is preliminary data.</text>
</comment>
<keyword evidence="3" id="KW-0732">Signal</keyword>
<gene>
    <name evidence="4" type="ORF">CEUSTIGMA_g5188.t1</name>
</gene>
<dbReference type="AlphaFoldDB" id="A0A250X3U2"/>
<feature type="compositionally biased region" description="Pro residues" evidence="1">
    <location>
        <begin position="747"/>
        <end position="761"/>
    </location>
</feature>
<feature type="compositionally biased region" description="Polar residues" evidence="1">
    <location>
        <begin position="812"/>
        <end position="830"/>
    </location>
</feature>
<evidence type="ECO:0000313" key="5">
    <source>
        <dbReference type="Proteomes" id="UP000232323"/>
    </source>
</evidence>
<dbReference type="EMBL" id="BEGY01000027">
    <property type="protein sequence ID" value="GAX77745.1"/>
    <property type="molecule type" value="Genomic_DNA"/>
</dbReference>
<feature type="transmembrane region" description="Helical" evidence="2">
    <location>
        <begin position="303"/>
        <end position="327"/>
    </location>
</feature>
<evidence type="ECO:0000256" key="3">
    <source>
        <dbReference type="SAM" id="SignalP"/>
    </source>
</evidence>
<organism evidence="4 5">
    <name type="scientific">Chlamydomonas eustigma</name>
    <dbReference type="NCBI Taxonomy" id="1157962"/>
    <lineage>
        <taxon>Eukaryota</taxon>
        <taxon>Viridiplantae</taxon>
        <taxon>Chlorophyta</taxon>
        <taxon>core chlorophytes</taxon>
        <taxon>Chlorophyceae</taxon>
        <taxon>CS clade</taxon>
        <taxon>Chlamydomonadales</taxon>
        <taxon>Chlamydomonadaceae</taxon>
        <taxon>Chlamydomonas</taxon>
    </lineage>
</organism>
<name>A0A250X3U2_9CHLO</name>
<sequence>MIFHQTCFSLLIYVLLVSGEISASQSRLSKINAQNGQSMGIECDLVSRAVQAIRGIVTLTARQEPLLTLNRVLGDTDTGRRFDLFWQKQKHVSGEPDAHDARQWLNPELIVLLEDPLLVSVCGTALNDSNPTLHSWIMHMAVLSQYFCLTDLAKQYFSVGHSCAVWSMSAASDREFADMTSARAHGPALVDDASSTAAAAAAAASTPALLLWGNTEVCHEKRQLLSGEHCESVEKENPLVEMSPSPRGLFEKLWCFYLHNISMLEDPQHIRNLKGLSSTQLGTAPLLHNRQLKDSSSGFSSNILAFVIAFPVIVFLCISAFFLWLWLYIVKPKRDKQAGNQAATQLTPRLVNVSEVVTVEDGSTSNTPRYVAALPQLEQVVVAATNGQRAAGMVNIQDNGGLDDGSSCAACPERMGTSTGNRTSTPTVTQPSDETPSHLHDSVATSKEMPAMEEVSIMVASIFGRLNGQQQDMLEQHEEAAPDLSLLEKELAPSHSMREEETVHQQDQQASLQLEQGLGIPVNDNATVSQGQEVSSRDYDLEGADAALEASLTAATSVLSEEVEGYDPTVEEKLSLPEHEEDPQLLPFEVHEQSKAKSAAAKSIVSPSTSYVFALPQTSGIPGLPSNLKYSAPTPQQENAPSYSPSQQLAPSPSPSSSHPSPTPLSSLVKGAFNKYGGTTDRNAGSTEFMSPTSLHKSGSGNARSTLGMGVSSGRGGSARFHTPATSKGSSYGSGGGTESHAHRYGPPVPWRLPSAHPPDSPTVFLATPSDVANSQTKGSGEHKSPSPASSSSKPPWRPPSAHPQDLGTAYPHNSSSSPTTMTSQASSHASYHKRHREDRSGDDVGTRRTLPDVYQEAGNDDYREAGNDEMAPREETPSLPLPPPPTTTVHRGASPGNPGLGAGRPS</sequence>
<feature type="compositionally biased region" description="Low complexity" evidence="1">
    <location>
        <begin position="641"/>
        <end position="668"/>
    </location>
</feature>
<evidence type="ECO:0000313" key="4">
    <source>
        <dbReference type="EMBL" id="GAX77745.1"/>
    </source>
</evidence>
<feature type="signal peptide" evidence="3">
    <location>
        <begin position="1"/>
        <end position="19"/>
    </location>
</feature>
<keyword evidence="5" id="KW-1185">Reference proteome</keyword>
<protein>
    <submittedName>
        <fullName evidence="4">Uncharacterized protein</fullName>
    </submittedName>
</protein>
<feature type="compositionally biased region" description="Basic and acidic residues" evidence="1">
    <location>
        <begin position="861"/>
        <end position="877"/>
    </location>
</feature>
<reference evidence="4 5" key="1">
    <citation type="submission" date="2017-08" db="EMBL/GenBank/DDBJ databases">
        <title>Acidophilic green algal genome provides insights into adaptation to an acidic environment.</title>
        <authorList>
            <person name="Hirooka S."/>
            <person name="Hirose Y."/>
            <person name="Kanesaki Y."/>
            <person name="Higuchi S."/>
            <person name="Fujiwara T."/>
            <person name="Onuma R."/>
            <person name="Era A."/>
            <person name="Ohbayashi R."/>
            <person name="Uzuka A."/>
            <person name="Nozaki H."/>
            <person name="Yoshikawa H."/>
            <person name="Miyagishima S.Y."/>
        </authorList>
    </citation>
    <scope>NUCLEOTIDE SEQUENCE [LARGE SCALE GENOMIC DNA]</scope>
    <source>
        <strain evidence="4 5">NIES-2499</strain>
    </source>
</reference>
<evidence type="ECO:0000256" key="2">
    <source>
        <dbReference type="SAM" id="Phobius"/>
    </source>
</evidence>
<feature type="compositionally biased region" description="Basic and acidic residues" evidence="1">
    <location>
        <begin position="838"/>
        <end position="851"/>
    </location>
</feature>
<feature type="chain" id="PRO_5012197009" evidence="3">
    <location>
        <begin position="20"/>
        <end position="907"/>
    </location>
</feature>
<feature type="compositionally biased region" description="Polar residues" evidence="1">
    <location>
        <begin position="416"/>
        <end position="434"/>
    </location>
</feature>
<feature type="compositionally biased region" description="Low complexity" evidence="1">
    <location>
        <begin position="786"/>
        <end position="795"/>
    </location>
</feature>
<keyword evidence="2" id="KW-1133">Transmembrane helix</keyword>
<feature type="region of interest" description="Disordered" evidence="1">
    <location>
        <begin position="413"/>
        <end position="441"/>
    </location>
</feature>
<accession>A0A250X3U2</accession>
<evidence type="ECO:0000256" key="1">
    <source>
        <dbReference type="SAM" id="MobiDB-lite"/>
    </source>
</evidence>
<proteinExistence type="predicted"/>